<keyword evidence="4" id="KW-0997">Cell inner membrane</keyword>
<dbReference type="Pfam" id="PF04143">
    <property type="entry name" value="Sulf_transp"/>
    <property type="match status" value="1"/>
</dbReference>
<evidence type="ECO:0000256" key="4">
    <source>
        <dbReference type="ARBA" id="ARBA00022519"/>
    </source>
</evidence>
<sequence>MVFLLAIPLGGFIAWSMDPNKRNKMAQDALRAPGPKSAFEKYYIREIVGGFIFVFGARLADGCTSGHMMSGIMQGSISGFVFAACAFAVAIPVAKSLKKLG</sequence>
<keyword evidence="2" id="KW-0813">Transport</keyword>
<proteinExistence type="predicted"/>
<protein>
    <submittedName>
        <fullName evidence="9">Uncharacterized protein</fullName>
    </submittedName>
</protein>
<evidence type="ECO:0000256" key="1">
    <source>
        <dbReference type="ARBA" id="ARBA00004429"/>
    </source>
</evidence>
<keyword evidence="5 8" id="KW-0812">Transmembrane</keyword>
<evidence type="ECO:0000256" key="7">
    <source>
        <dbReference type="ARBA" id="ARBA00023136"/>
    </source>
</evidence>
<gene>
    <name evidence="9" type="ORF">SDC9_194334</name>
</gene>
<dbReference type="GO" id="GO:0005886">
    <property type="term" value="C:plasma membrane"/>
    <property type="evidence" value="ECO:0007669"/>
    <property type="project" value="UniProtKB-SubCell"/>
</dbReference>
<comment type="caution">
    <text evidence="9">The sequence shown here is derived from an EMBL/GenBank/DDBJ whole genome shotgun (WGS) entry which is preliminary data.</text>
</comment>
<reference evidence="9" key="1">
    <citation type="submission" date="2019-08" db="EMBL/GenBank/DDBJ databases">
        <authorList>
            <person name="Kucharzyk K."/>
            <person name="Murdoch R.W."/>
            <person name="Higgins S."/>
            <person name="Loffler F."/>
        </authorList>
    </citation>
    <scope>NUCLEOTIDE SEQUENCE</scope>
</reference>
<comment type="subcellular location">
    <subcellularLocation>
        <location evidence="1">Cell inner membrane</location>
        <topology evidence="1">Multi-pass membrane protein</topology>
    </subcellularLocation>
</comment>
<evidence type="ECO:0000256" key="8">
    <source>
        <dbReference type="SAM" id="Phobius"/>
    </source>
</evidence>
<dbReference type="EMBL" id="VSSQ01107645">
    <property type="protein sequence ID" value="MPN46736.1"/>
    <property type="molecule type" value="Genomic_DNA"/>
</dbReference>
<keyword evidence="6 8" id="KW-1133">Transmembrane helix</keyword>
<accession>A0A645I763</accession>
<evidence type="ECO:0000256" key="5">
    <source>
        <dbReference type="ARBA" id="ARBA00022692"/>
    </source>
</evidence>
<evidence type="ECO:0000313" key="9">
    <source>
        <dbReference type="EMBL" id="MPN46736.1"/>
    </source>
</evidence>
<organism evidence="9">
    <name type="scientific">bioreactor metagenome</name>
    <dbReference type="NCBI Taxonomy" id="1076179"/>
    <lineage>
        <taxon>unclassified sequences</taxon>
        <taxon>metagenomes</taxon>
        <taxon>ecological metagenomes</taxon>
    </lineage>
</organism>
<keyword evidence="7 8" id="KW-0472">Membrane</keyword>
<dbReference type="PANTHER" id="PTHR30574:SF1">
    <property type="entry name" value="SULPHUR TRANSPORT DOMAIN-CONTAINING PROTEIN"/>
    <property type="match status" value="1"/>
</dbReference>
<feature type="transmembrane region" description="Helical" evidence="8">
    <location>
        <begin position="42"/>
        <end position="60"/>
    </location>
</feature>
<dbReference type="InterPro" id="IPR007272">
    <property type="entry name" value="Sulf_transp_TsuA/YedE"/>
</dbReference>
<keyword evidence="3" id="KW-1003">Cell membrane</keyword>
<dbReference type="PANTHER" id="PTHR30574">
    <property type="entry name" value="INNER MEMBRANE PROTEIN YEDE"/>
    <property type="match status" value="1"/>
</dbReference>
<evidence type="ECO:0000256" key="6">
    <source>
        <dbReference type="ARBA" id="ARBA00022989"/>
    </source>
</evidence>
<evidence type="ECO:0000256" key="3">
    <source>
        <dbReference type="ARBA" id="ARBA00022475"/>
    </source>
</evidence>
<feature type="transmembrane region" description="Helical" evidence="8">
    <location>
        <begin position="72"/>
        <end position="94"/>
    </location>
</feature>
<dbReference type="AlphaFoldDB" id="A0A645I763"/>
<evidence type="ECO:0000256" key="2">
    <source>
        <dbReference type="ARBA" id="ARBA00022448"/>
    </source>
</evidence>
<name>A0A645I763_9ZZZZ</name>